<dbReference type="Pfam" id="PF02569">
    <property type="entry name" value="Pantoate_ligase"/>
    <property type="match status" value="1"/>
</dbReference>
<comment type="subcellular location">
    <subcellularLocation>
        <location evidence="8">Cytoplasm</location>
    </subcellularLocation>
</comment>
<evidence type="ECO:0000256" key="6">
    <source>
        <dbReference type="ARBA" id="ARBA00022840"/>
    </source>
</evidence>
<evidence type="ECO:0000256" key="2">
    <source>
        <dbReference type="ARBA" id="ARBA00009256"/>
    </source>
</evidence>
<sequence length="282" mass="31534">MQVITTVSELRAWRKALYQQGKQVGFVPTMGNLHEGHLQLVKAASAECDVVIASIFVNPMQFGQNEDLDAYPRTIEADKTKLIAQGVDVLFLPAVDEMYPRGLNRQTFVEVPGLSDIICGVTRPGHFRGVATVVSKLFNMVVPDQAFFGEKDFQQLQVIQTMVKDLSMDVVICPVATEREADGLAMSSRNGYLNEKERKIAPFVFQTLKNIRAAVQAGQSNYRLVEKEAQQALDVEGFKTDYVTIRESETLREAQSGDTDLVVLIAAYLRTTRLIDNLRFKI</sequence>
<dbReference type="PANTHER" id="PTHR21299:SF1">
    <property type="entry name" value="PANTOATE--BETA-ALANINE LIGASE"/>
    <property type="match status" value="1"/>
</dbReference>
<dbReference type="PANTHER" id="PTHR21299">
    <property type="entry name" value="CYTIDYLATE KINASE/PANTOATE-BETA-ALANINE LIGASE"/>
    <property type="match status" value="1"/>
</dbReference>
<dbReference type="Gene3D" id="3.30.1300.10">
    <property type="entry name" value="Pantoate-beta-alanine ligase, C-terminal domain"/>
    <property type="match status" value="1"/>
</dbReference>
<feature type="binding site" evidence="8">
    <location>
        <position position="61"/>
    </location>
    <ligand>
        <name>(R)-pantoate</name>
        <dbReference type="ChEBI" id="CHEBI:15980"/>
    </ligand>
</feature>
<dbReference type="EC" id="6.3.2.1" evidence="8"/>
<evidence type="ECO:0000256" key="7">
    <source>
        <dbReference type="ARBA" id="ARBA00048258"/>
    </source>
</evidence>
<dbReference type="Gene3D" id="3.40.50.620">
    <property type="entry name" value="HUPs"/>
    <property type="match status" value="1"/>
</dbReference>
<evidence type="ECO:0000256" key="3">
    <source>
        <dbReference type="ARBA" id="ARBA00022598"/>
    </source>
</evidence>
<dbReference type="NCBIfam" id="TIGR00018">
    <property type="entry name" value="panC"/>
    <property type="match status" value="1"/>
</dbReference>
<gene>
    <name evidence="8" type="primary">panC</name>
    <name evidence="9" type="ORF">HCJ96_09355</name>
</gene>
<reference evidence="9 10" key="1">
    <citation type="submission" date="2020-03" db="EMBL/GenBank/DDBJ databases">
        <title>Alteromonas ponticola sp. nov., isolated from seawater.</title>
        <authorList>
            <person name="Yoon J.-H."/>
            <person name="Kim Y.-O."/>
        </authorList>
    </citation>
    <scope>NUCLEOTIDE SEQUENCE [LARGE SCALE GENOMIC DNA]</scope>
    <source>
        <strain evidence="9 10">MYP5</strain>
    </source>
</reference>
<dbReference type="Proteomes" id="UP000709336">
    <property type="component" value="Unassembled WGS sequence"/>
</dbReference>
<dbReference type="InterPro" id="IPR014729">
    <property type="entry name" value="Rossmann-like_a/b/a_fold"/>
</dbReference>
<keyword evidence="3 8" id="KW-0436">Ligase</keyword>
<comment type="miscellaneous">
    <text evidence="8">The reaction proceeds by a bi uni uni bi ping pong mechanism.</text>
</comment>
<proteinExistence type="inferred from homology"/>
<evidence type="ECO:0000256" key="8">
    <source>
        <dbReference type="HAMAP-Rule" id="MF_00158"/>
    </source>
</evidence>
<comment type="subunit">
    <text evidence="8">Homodimer.</text>
</comment>
<dbReference type="GO" id="GO:0004592">
    <property type="term" value="F:pantoate-beta-alanine ligase activity"/>
    <property type="evidence" value="ECO:0007669"/>
    <property type="project" value="UniProtKB-EC"/>
</dbReference>
<comment type="caution">
    <text evidence="8">Lacks conserved residue(s) required for the propagation of feature annotation.</text>
</comment>
<dbReference type="InterPro" id="IPR042176">
    <property type="entry name" value="Pantoate_ligase_C"/>
</dbReference>
<comment type="caution">
    <text evidence="9">The sequence shown here is derived from an EMBL/GenBank/DDBJ whole genome shotgun (WGS) entry which is preliminary data.</text>
</comment>
<comment type="pathway">
    <text evidence="1 8">Cofactor biosynthesis; (R)-pantothenate biosynthesis; (R)-pantothenate from (R)-pantoate and beta-alanine: step 1/1.</text>
</comment>
<comment type="catalytic activity">
    <reaction evidence="7 8">
        <text>(R)-pantoate + beta-alanine + ATP = (R)-pantothenate + AMP + diphosphate + H(+)</text>
        <dbReference type="Rhea" id="RHEA:10912"/>
        <dbReference type="ChEBI" id="CHEBI:15378"/>
        <dbReference type="ChEBI" id="CHEBI:15980"/>
        <dbReference type="ChEBI" id="CHEBI:29032"/>
        <dbReference type="ChEBI" id="CHEBI:30616"/>
        <dbReference type="ChEBI" id="CHEBI:33019"/>
        <dbReference type="ChEBI" id="CHEBI:57966"/>
        <dbReference type="ChEBI" id="CHEBI:456215"/>
        <dbReference type="EC" id="6.3.2.1"/>
    </reaction>
</comment>
<feature type="binding site" evidence="8">
    <location>
        <begin position="186"/>
        <end position="189"/>
    </location>
    <ligand>
        <name>ATP</name>
        <dbReference type="ChEBI" id="CHEBI:30616"/>
    </ligand>
</feature>
<keyword evidence="8" id="KW-0963">Cytoplasm</keyword>
<keyword evidence="5 8" id="KW-0547">Nucleotide-binding</keyword>
<keyword evidence="4 8" id="KW-0566">Pantothenate biosynthesis</keyword>
<evidence type="ECO:0000256" key="1">
    <source>
        <dbReference type="ARBA" id="ARBA00004990"/>
    </source>
</evidence>
<dbReference type="EMBL" id="JAATNW010000005">
    <property type="protein sequence ID" value="NMH60222.1"/>
    <property type="molecule type" value="Genomic_DNA"/>
</dbReference>
<comment type="similarity">
    <text evidence="2 8">Belongs to the pantothenate synthetase family.</text>
</comment>
<dbReference type="RefSeq" id="WP_169210796.1">
    <property type="nucleotide sequence ID" value="NZ_JAATNW010000005.1"/>
</dbReference>
<dbReference type="InterPro" id="IPR004821">
    <property type="entry name" value="Cyt_trans-like"/>
</dbReference>
<dbReference type="SUPFAM" id="SSF52374">
    <property type="entry name" value="Nucleotidylyl transferase"/>
    <property type="match status" value="1"/>
</dbReference>
<evidence type="ECO:0000313" key="10">
    <source>
        <dbReference type="Proteomes" id="UP000709336"/>
    </source>
</evidence>
<accession>A0ABX1R409</accession>
<dbReference type="InterPro" id="IPR003721">
    <property type="entry name" value="Pantoate_ligase"/>
</dbReference>
<feature type="binding site" evidence="8">
    <location>
        <begin position="30"/>
        <end position="37"/>
    </location>
    <ligand>
        <name>ATP</name>
        <dbReference type="ChEBI" id="CHEBI:30616"/>
    </ligand>
</feature>
<keyword evidence="6 8" id="KW-0067">ATP-binding</keyword>
<evidence type="ECO:0000256" key="4">
    <source>
        <dbReference type="ARBA" id="ARBA00022655"/>
    </source>
</evidence>
<dbReference type="HAMAP" id="MF_00158">
    <property type="entry name" value="PanC"/>
    <property type="match status" value="1"/>
</dbReference>
<name>A0ABX1R409_9ALTE</name>
<feature type="active site" description="Proton donor" evidence="8">
    <location>
        <position position="37"/>
    </location>
</feature>
<feature type="binding site" evidence="8">
    <location>
        <begin position="149"/>
        <end position="152"/>
    </location>
    <ligand>
        <name>ATP</name>
        <dbReference type="ChEBI" id="CHEBI:30616"/>
    </ligand>
</feature>
<organism evidence="9 10">
    <name type="scientific">Alteromonas ponticola</name>
    <dbReference type="NCBI Taxonomy" id="2720613"/>
    <lineage>
        <taxon>Bacteria</taxon>
        <taxon>Pseudomonadati</taxon>
        <taxon>Pseudomonadota</taxon>
        <taxon>Gammaproteobacteria</taxon>
        <taxon>Alteromonadales</taxon>
        <taxon>Alteromonadaceae</taxon>
        <taxon>Alteromonas/Salinimonas group</taxon>
        <taxon>Alteromonas</taxon>
    </lineage>
</organism>
<protein>
    <recommendedName>
        <fullName evidence="8">Pantothenate synthetase</fullName>
        <shortName evidence="8">PS</shortName>
        <ecNumber evidence="8">6.3.2.1</ecNumber>
    </recommendedName>
    <alternativeName>
        <fullName evidence="8">Pantoate--beta-alanine ligase</fullName>
    </alternativeName>
    <alternativeName>
        <fullName evidence="8">Pantoate-activating enzyme</fullName>
    </alternativeName>
</protein>
<comment type="function">
    <text evidence="8">Catalyzes the condensation of pantoate with beta-alanine in an ATP-dependent reaction via a pantoyl-adenylate intermediate.</text>
</comment>
<dbReference type="NCBIfam" id="TIGR00125">
    <property type="entry name" value="cyt_tran_rel"/>
    <property type="match status" value="1"/>
</dbReference>
<feature type="binding site" evidence="8">
    <location>
        <position position="61"/>
    </location>
    <ligand>
        <name>beta-alanine</name>
        <dbReference type="ChEBI" id="CHEBI:57966"/>
    </ligand>
</feature>
<feature type="binding site" evidence="8">
    <location>
        <position position="155"/>
    </location>
    <ligand>
        <name>(R)-pantoate</name>
        <dbReference type="ChEBI" id="CHEBI:15980"/>
    </ligand>
</feature>
<evidence type="ECO:0000313" key="9">
    <source>
        <dbReference type="EMBL" id="NMH60222.1"/>
    </source>
</evidence>
<evidence type="ECO:0000256" key="5">
    <source>
        <dbReference type="ARBA" id="ARBA00022741"/>
    </source>
</evidence>
<keyword evidence="10" id="KW-1185">Reference proteome</keyword>
<dbReference type="CDD" id="cd00560">
    <property type="entry name" value="PanC"/>
    <property type="match status" value="1"/>
</dbReference>